<name>A0AAD0UVK8_9LEPT</name>
<reference evidence="2 3" key="1">
    <citation type="submission" date="2018-11" db="EMBL/GenBank/DDBJ databases">
        <title>Complete genome sequence of Leptospira kmetyi isolate LS 001/16 from soil sample associated with a leptospirosis patient in Kelantan.</title>
        <authorList>
            <person name="Muhammad Yusoff F."/>
            <person name="Muhammad Yusoff S."/>
            <person name="Ahmad M.N."/>
            <person name="Yusof N.Y."/>
            <person name="Aziah I."/>
        </authorList>
    </citation>
    <scope>NUCLEOTIDE SEQUENCE [LARGE SCALE GENOMIC DNA]</scope>
    <source>
        <strain evidence="2 3">LS 001/16</strain>
    </source>
</reference>
<organism evidence="2 3">
    <name type="scientific">Leptospira kmetyi</name>
    <dbReference type="NCBI Taxonomy" id="408139"/>
    <lineage>
        <taxon>Bacteria</taxon>
        <taxon>Pseudomonadati</taxon>
        <taxon>Spirochaetota</taxon>
        <taxon>Spirochaetia</taxon>
        <taxon>Leptospirales</taxon>
        <taxon>Leptospiraceae</taxon>
        <taxon>Leptospira</taxon>
    </lineage>
</organism>
<dbReference type="Proteomes" id="UP000276407">
    <property type="component" value="Chromosome 1"/>
</dbReference>
<proteinExistence type="predicted"/>
<feature type="region of interest" description="Disordered" evidence="1">
    <location>
        <begin position="1"/>
        <end position="39"/>
    </location>
</feature>
<sequence length="59" mass="6508">MNSGSSLTSNGLTESDTSVGSQEIEIQSSESTNYSKENLGNPEWIILNPYLSIRKDNRD</sequence>
<evidence type="ECO:0000313" key="3">
    <source>
        <dbReference type="Proteomes" id="UP000276407"/>
    </source>
</evidence>
<gene>
    <name evidence="2" type="ORF">EFP84_17130</name>
</gene>
<feature type="compositionally biased region" description="Polar residues" evidence="1">
    <location>
        <begin position="1"/>
        <end position="20"/>
    </location>
</feature>
<dbReference type="KEGG" id="lkm:EFP84_17130"/>
<dbReference type="EMBL" id="CP033614">
    <property type="protein sequence ID" value="AYV57058.1"/>
    <property type="molecule type" value="Genomic_DNA"/>
</dbReference>
<accession>A0AAD0UVK8</accession>
<protein>
    <submittedName>
        <fullName evidence="2">Uncharacterized protein</fullName>
    </submittedName>
</protein>
<feature type="compositionally biased region" description="Low complexity" evidence="1">
    <location>
        <begin position="21"/>
        <end position="31"/>
    </location>
</feature>
<evidence type="ECO:0000313" key="2">
    <source>
        <dbReference type="EMBL" id="AYV57058.1"/>
    </source>
</evidence>
<evidence type="ECO:0000256" key="1">
    <source>
        <dbReference type="SAM" id="MobiDB-lite"/>
    </source>
</evidence>
<dbReference type="AlphaFoldDB" id="A0AAD0UVK8"/>